<dbReference type="InterPro" id="IPR030192">
    <property type="entry name" value="YbdG"/>
</dbReference>
<dbReference type="InterPro" id="IPR049278">
    <property type="entry name" value="MS_channel_C"/>
</dbReference>
<evidence type="ECO:0000313" key="10">
    <source>
        <dbReference type="Proteomes" id="UP001175097"/>
    </source>
</evidence>
<evidence type="ECO:0000259" key="8">
    <source>
        <dbReference type="Pfam" id="PF21082"/>
    </source>
</evidence>
<evidence type="ECO:0000313" key="9">
    <source>
        <dbReference type="EMBL" id="MDN4608427.1"/>
    </source>
</evidence>
<organism evidence="9 10">
    <name type="scientific">Sporosarcina highlanderae</name>
    <dbReference type="NCBI Taxonomy" id="3035916"/>
    <lineage>
        <taxon>Bacteria</taxon>
        <taxon>Bacillati</taxon>
        <taxon>Bacillota</taxon>
        <taxon>Bacilli</taxon>
        <taxon>Bacillales</taxon>
        <taxon>Caryophanaceae</taxon>
        <taxon>Sporosarcina</taxon>
    </lineage>
</organism>
<keyword evidence="4 6" id="KW-1133">Transmembrane helix</keyword>
<name>A0ABT8JTV8_9BACL</name>
<feature type="transmembrane region" description="Helical" evidence="6">
    <location>
        <begin position="20"/>
        <end position="40"/>
    </location>
</feature>
<dbReference type="Pfam" id="PF21082">
    <property type="entry name" value="MS_channel_3rd"/>
    <property type="match status" value="1"/>
</dbReference>
<feature type="domain" description="Mechanosensitive ion channel MscS C-terminal" evidence="8">
    <location>
        <begin position="329"/>
        <end position="395"/>
    </location>
</feature>
<dbReference type="Gene3D" id="2.30.30.60">
    <property type="match status" value="1"/>
</dbReference>
<gene>
    <name evidence="9" type="ORF">P5G49_13195</name>
</gene>
<dbReference type="EMBL" id="JAROCC010000011">
    <property type="protein sequence ID" value="MDN4608427.1"/>
    <property type="molecule type" value="Genomic_DNA"/>
</dbReference>
<proteinExistence type="inferred from homology"/>
<dbReference type="PANTHER" id="PTHR30414">
    <property type="entry name" value="MINICONDUCTANCE MECHANOSENSITIVE CHANNEL YBDG"/>
    <property type="match status" value="1"/>
</dbReference>
<feature type="transmembrane region" description="Helical" evidence="6">
    <location>
        <begin position="69"/>
        <end position="86"/>
    </location>
</feature>
<evidence type="ECO:0000256" key="3">
    <source>
        <dbReference type="ARBA" id="ARBA00022692"/>
    </source>
</evidence>
<comment type="caution">
    <text evidence="9">The sequence shown here is derived from an EMBL/GenBank/DDBJ whole genome shotgun (WGS) entry which is preliminary data.</text>
</comment>
<feature type="transmembrane region" description="Helical" evidence="6">
    <location>
        <begin position="92"/>
        <end position="116"/>
    </location>
</feature>
<evidence type="ECO:0000256" key="1">
    <source>
        <dbReference type="ARBA" id="ARBA00004127"/>
    </source>
</evidence>
<dbReference type="RefSeq" id="WP_301244471.1">
    <property type="nucleotide sequence ID" value="NZ_JAROCC010000011.1"/>
</dbReference>
<dbReference type="PANTHER" id="PTHR30414:SF0">
    <property type="entry name" value="MINICONDUCTANCE MECHANOSENSITIVE CHANNEL YBDG"/>
    <property type="match status" value="1"/>
</dbReference>
<dbReference type="SUPFAM" id="SSF50182">
    <property type="entry name" value="Sm-like ribonucleoproteins"/>
    <property type="match status" value="1"/>
</dbReference>
<comment type="subcellular location">
    <subcellularLocation>
        <location evidence="1">Endomembrane system</location>
        <topology evidence="1">Multi-pass membrane protein</topology>
    </subcellularLocation>
</comment>
<dbReference type="InterPro" id="IPR010920">
    <property type="entry name" value="LSM_dom_sf"/>
</dbReference>
<sequence length="433" mass="49126">MNFIRNQLLEYGVDAAWVDTFSIVILVTFVMLLCIIANFITKQVIIRFIAHVVKKNNIKWGNMLLERKVLRQLSHFVPAIIIYYFASSFPTYKIAIQTLALTYMMIVAFSVVNRLLTVFNDIYQTYEISKTKPVKGYIQVTKIMVIIIGTVLVIANLMGESPFILLSGIGALSAVFMLVFKDSLLGLVAGVQLSATEMVRVGDWIEMPKYGANGDIIDISLNTVAVRNFDQTVTMIPSYALISDSFINWRGMQESGGRRIKRALYIDTSSIQFCTEEMIEHYKNIHILKDYIVGREQEIEKYNRVNQVDRSNIVNGRALTNIGVFRAYINEYIKRHPGIHQEKTLMVRQLAPAEHGLPIEVYAFANSVKWTVYETVQADIFDHLFAVADEFGLRIFQNPTGSDIKALSQELRGEGACATYNSVNTLQLNKINE</sequence>
<evidence type="ECO:0000256" key="2">
    <source>
        <dbReference type="ARBA" id="ARBA00008017"/>
    </source>
</evidence>
<keyword evidence="3 6" id="KW-0812">Transmembrane</keyword>
<protein>
    <submittedName>
        <fullName evidence="9">Mechanosensitive ion channel</fullName>
    </submittedName>
</protein>
<evidence type="ECO:0000256" key="5">
    <source>
        <dbReference type="ARBA" id="ARBA00023136"/>
    </source>
</evidence>
<feature type="transmembrane region" description="Helical" evidence="6">
    <location>
        <begin position="137"/>
        <end position="157"/>
    </location>
</feature>
<feature type="transmembrane region" description="Helical" evidence="6">
    <location>
        <begin position="163"/>
        <end position="180"/>
    </location>
</feature>
<comment type="similarity">
    <text evidence="2">Belongs to the MscS (TC 1.A.23) family.</text>
</comment>
<dbReference type="InterPro" id="IPR006685">
    <property type="entry name" value="MscS_channel_2nd"/>
</dbReference>
<accession>A0ABT8JTV8</accession>
<keyword evidence="5 6" id="KW-0472">Membrane</keyword>
<evidence type="ECO:0000259" key="7">
    <source>
        <dbReference type="Pfam" id="PF00924"/>
    </source>
</evidence>
<reference evidence="9" key="1">
    <citation type="submission" date="2023-03" db="EMBL/GenBank/DDBJ databases">
        <title>MT1 and MT2 Draft Genomes of Novel Species.</title>
        <authorList>
            <person name="Venkateswaran K."/>
        </authorList>
    </citation>
    <scope>NUCLEOTIDE SEQUENCE</scope>
    <source>
        <strain evidence="9">F6_3S_P_2</strain>
    </source>
</reference>
<keyword evidence="10" id="KW-1185">Reference proteome</keyword>
<feature type="domain" description="Mechanosensitive ion channel MscS" evidence="7">
    <location>
        <begin position="182"/>
        <end position="250"/>
    </location>
</feature>
<evidence type="ECO:0000256" key="4">
    <source>
        <dbReference type="ARBA" id="ARBA00022989"/>
    </source>
</evidence>
<evidence type="ECO:0000256" key="6">
    <source>
        <dbReference type="SAM" id="Phobius"/>
    </source>
</evidence>
<dbReference type="Proteomes" id="UP001175097">
    <property type="component" value="Unassembled WGS sequence"/>
</dbReference>
<dbReference type="InterPro" id="IPR023408">
    <property type="entry name" value="MscS_beta-dom_sf"/>
</dbReference>
<dbReference type="Pfam" id="PF00924">
    <property type="entry name" value="MS_channel_2nd"/>
    <property type="match status" value="1"/>
</dbReference>